<evidence type="ECO:0000259" key="5">
    <source>
        <dbReference type="PROSITE" id="PS50977"/>
    </source>
</evidence>
<reference evidence="6 7" key="1">
    <citation type="journal article" date="2015" name="Genome Announc.">
        <title>Genome Sequence of Mushroom Soft-Rot Pathogen Janthinobacterium agaricidamnosum.</title>
        <authorList>
            <person name="Graupner K."/>
            <person name="Lackner G."/>
            <person name="Hertweck C."/>
        </authorList>
    </citation>
    <scope>NUCLEOTIDE SEQUENCE [LARGE SCALE GENOMIC DNA]</scope>
    <source>
        <strain evidence="7">NBRC 102515 / DSM 9628</strain>
    </source>
</reference>
<dbReference type="Proteomes" id="UP000027604">
    <property type="component" value="Chromosome I"/>
</dbReference>
<dbReference type="STRING" id="1349767.GJA_4993"/>
<evidence type="ECO:0000313" key="6">
    <source>
        <dbReference type="EMBL" id="CDG85596.1"/>
    </source>
</evidence>
<dbReference type="AlphaFoldDB" id="W0VCG7"/>
<evidence type="ECO:0000256" key="2">
    <source>
        <dbReference type="ARBA" id="ARBA00023125"/>
    </source>
</evidence>
<feature type="DNA-binding region" description="H-T-H motif" evidence="4">
    <location>
        <begin position="22"/>
        <end position="41"/>
    </location>
</feature>
<dbReference type="EMBL" id="HG322949">
    <property type="protein sequence ID" value="CDG85596.1"/>
    <property type="molecule type" value="Genomic_DNA"/>
</dbReference>
<keyword evidence="2 4" id="KW-0238">DNA-binding</keyword>
<evidence type="ECO:0000256" key="1">
    <source>
        <dbReference type="ARBA" id="ARBA00023015"/>
    </source>
</evidence>
<dbReference type="PANTHER" id="PTHR47506:SF6">
    <property type="entry name" value="HTH-TYPE TRANSCRIPTIONAL REPRESSOR NEMR"/>
    <property type="match status" value="1"/>
</dbReference>
<dbReference type="PANTHER" id="PTHR47506">
    <property type="entry name" value="TRANSCRIPTIONAL REGULATORY PROTEIN"/>
    <property type="match status" value="1"/>
</dbReference>
<dbReference type="PRINTS" id="PR00455">
    <property type="entry name" value="HTHTETR"/>
</dbReference>
<dbReference type="PROSITE" id="PS50977">
    <property type="entry name" value="HTH_TETR_2"/>
    <property type="match status" value="1"/>
</dbReference>
<dbReference type="SUPFAM" id="SSF46689">
    <property type="entry name" value="Homeodomain-like"/>
    <property type="match status" value="1"/>
</dbReference>
<organism evidence="6 7">
    <name type="scientific">Janthinobacterium agaricidamnosum NBRC 102515 = DSM 9628</name>
    <dbReference type="NCBI Taxonomy" id="1349767"/>
    <lineage>
        <taxon>Bacteria</taxon>
        <taxon>Pseudomonadati</taxon>
        <taxon>Pseudomonadota</taxon>
        <taxon>Betaproteobacteria</taxon>
        <taxon>Burkholderiales</taxon>
        <taxon>Oxalobacteraceae</taxon>
        <taxon>Janthinobacterium</taxon>
    </lineage>
</organism>
<sequence length="185" mass="20522">MRGKLVDAACETLQAQGFNGCSIQDITDAAGVPKGSFFNHFKSKELLALEALDMYAANNRIDLLHEEGKTPLQRLRQHFEFMAQRFVGWGHTRGCLLGNFGAEMSDTHPAMREALASVFETWSARVAGVLSEAQVLGQVDPRHDAQALGRFVVNAWEGALIRAKVLKSRAPLDDFFEVCFKILLK</sequence>
<dbReference type="HOGENOM" id="CLU_069356_28_1_4"/>
<dbReference type="InterPro" id="IPR001647">
    <property type="entry name" value="HTH_TetR"/>
</dbReference>
<dbReference type="InterPro" id="IPR011075">
    <property type="entry name" value="TetR_C"/>
</dbReference>
<evidence type="ECO:0000313" key="7">
    <source>
        <dbReference type="Proteomes" id="UP000027604"/>
    </source>
</evidence>
<name>W0VCG7_9BURK</name>
<dbReference type="Pfam" id="PF00440">
    <property type="entry name" value="TetR_N"/>
    <property type="match status" value="1"/>
</dbReference>
<evidence type="ECO:0000256" key="4">
    <source>
        <dbReference type="PROSITE-ProRule" id="PRU00335"/>
    </source>
</evidence>
<evidence type="ECO:0000256" key="3">
    <source>
        <dbReference type="ARBA" id="ARBA00023163"/>
    </source>
</evidence>
<keyword evidence="1" id="KW-0805">Transcription regulation</keyword>
<dbReference type="GO" id="GO:0003677">
    <property type="term" value="F:DNA binding"/>
    <property type="evidence" value="ECO:0007669"/>
    <property type="project" value="UniProtKB-UniRule"/>
</dbReference>
<dbReference type="SUPFAM" id="SSF48498">
    <property type="entry name" value="Tetracyclin repressor-like, C-terminal domain"/>
    <property type="match status" value="1"/>
</dbReference>
<dbReference type="PATRIC" id="fig|1349767.4.peg.1611"/>
<feature type="domain" description="HTH tetR-type" evidence="5">
    <location>
        <begin position="1"/>
        <end position="59"/>
    </location>
</feature>
<keyword evidence="7" id="KW-1185">Reference proteome</keyword>
<proteinExistence type="predicted"/>
<dbReference type="InterPro" id="IPR036271">
    <property type="entry name" value="Tet_transcr_reg_TetR-rel_C_sf"/>
</dbReference>
<dbReference type="eggNOG" id="COG1309">
    <property type="taxonomic scope" value="Bacteria"/>
</dbReference>
<keyword evidence="3" id="KW-0804">Transcription</keyword>
<gene>
    <name evidence="6" type="ORF">GJA_4993</name>
</gene>
<dbReference type="KEGG" id="jag:GJA_4993"/>
<dbReference type="InterPro" id="IPR009057">
    <property type="entry name" value="Homeodomain-like_sf"/>
</dbReference>
<accession>W0VCG7</accession>
<dbReference type="Gene3D" id="1.10.357.10">
    <property type="entry name" value="Tetracycline Repressor, domain 2"/>
    <property type="match status" value="1"/>
</dbReference>
<protein>
    <submittedName>
        <fullName evidence="6">Bacterial regulatory s, tetR family protein</fullName>
    </submittedName>
</protein>
<dbReference type="Pfam" id="PF16925">
    <property type="entry name" value="TetR_C_13"/>
    <property type="match status" value="1"/>
</dbReference>